<dbReference type="Proteomes" id="UP000279235">
    <property type="component" value="Unassembled WGS sequence"/>
</dbReference>
<sequence>MNKINYFYPGLPVSSNSLLPFSEMKIPRAENADIEVQLVASVIFDIPDISNIRYEVSLNDEPPFSVGNFINGYKNVLDGGNYATSIIFKFTLNDVNPKQTSTFKLKIFDSKGSFSNDMETTVLFF</sequence>
<proteinExistence type="predicted"/>
<dbReference type="RefSeq" id="WP_127094198.1">
    <property type="nucleotide sequence ID" value="NZ_OGTW02000181.1"/>
</dbReference>
<evidence type="ECO:0000313" key="3">
    <source>
        <dbReference type="Proteomes" id="UP000279235"/>
    </source>
</evidence>
<evidence type="ECO:0000313" key="1">
    <source>
        <dbReference type="EMBL" id="SPB29517.1"/>
    </source>
</evidence>
<name>A0A2X0SR16_9LACT</name>
<dbReference type="AlphaFoldDB" id="A0A2X0SR16"/>
<protein>
    <submittedName>
        <fullName evidence="2">Uncharacterized protein</fullName>
    </submittedName>
</protein>
<dbReference type="EMBL" id="OGTW02000181">
    <property type="protein sequence ID" value="SPS13070.1"/>
    <property type="molecule type" value="Genomic_DNA"/>
</dbReference>
<accession>A0A2X0SR16</accession>
<gene>
    <name evidence="2" type="ORF">AMHIJAGA_03039</name>
</gene>
<reference evidence="2" key="2">
    <citation type="submission" date="2018-05" db="EMBL/GenBank/DDBJ databases">
        <authorList>
            <person name="Lanie J.A."/>
            <person name="Ng W.-L."/>
            <person name="Kazmierczak K.M."/>
            <person name="Andrzejewski T.M."/>
            <person name="Davidsen T.M."/>
            <person name="Wayne K.J."/>
            <person name="Tettelin H."/>
            <person name="Glass J.I."/>
            <person name="Rusch D."/>
            <person name="Podicherti R."/>
            <person name="Tsui H.-C.T."/>
            <person name="Winkler M.E."/>
        </authorList>
    </citation>
    <scope>NUCLEOTIDE SEQUENCE</scope>
    <source>
        <strain evidence="2">Lactococcus lactis</strain>
    </source>
</reference>
<evidence type="ECO:0000313" key="2">
    <source>
        <dbReference type="EMBL" id="SPS13070.1"/>
    </source>
</evidence>
<organism evidence="2 3">
    <name type="scientific">Lactococcus lactis</name>
    <dbReference type="NCBI Taxonomy" id="1358"/>
    <lineage>
        <taxon>Bacteria</taxon>
        <taxon>Bacillati</taxon>
        <taxon>Bacillota</taxon>
        <taxon>Bacilli</taxon>
        <taxon>Lactobacillales</taxon>
        <taxon>Streptococcaceae</taxon>
        <taxon>Lactococcus</taxon>
    </lineage>
</organism>
<dbReference type="EMBL" id="OGTW01000181">
    <property type="protein sequence ID" value="SPB29517.1"/>
    <property type="molecule type" value="Genomic_DNA"/>
</dbReference>
<reference evidence="3" key="3">
    <citation type="submission" date="2018-05" db="EMBL/GenBank/DDBJ databases">
        <authorList>
            <person name="Duru I."/>
        </authorList>
    </citation>
    <scope>NUCLEOTIDE SEQUENCE [LARGE SCALE GENOMIC DNA]</scope>
</reference>
<reference evidence="1" key="1">
    <citation type="submission" date="2018-01" db="EMBL/GenBank/DDBJ databases">
        <authorList>
            <person name="Gaut B.S."/>
            <person name="Morton B.R."/>
            <person name="Clegg M.T."/>
            <person name="Duvall M.R."/>
        </authorList>
    </citation>
    <scope>NUCLEOTIDE SEQUENCE</scope>
    <source>
        <strain evidence="1">Lactococcus lactis</strain>
    </source>
</reference>